<evidence type="ECO:0000256" key="5">
    <source>
        <dbReference type="ARBA" id="ARBA00034496"/>
    </source>
</evidence>
<sequence>MSEQKTPYEQLGGEEVLRKICHRFYEVMDTTPEFKHLRDMHPQDIQSSEEKLFMFLSGWLGGPDLFVQQFGHPRLRARHMPFAIGKEERDMWVLCMVQAFDDLNVQEPLRSDLLHSLLKLAHHMRNKPESEEP</sequence>
<accession>A0ABY4C986</accession>
<dbReference type="InterPro" id="IPR001486">
    <property type="entry name" value="Hemoglobin_trunc"/>
</dbReference>
<dbReference type="RefSeq" id="WP_243537993.1">
    <property type="nucleotide sequence ID" value="NZ_CP093442.1"/>
</dbReference>
<dbReference type="CDD" id="cd14773">
    <property type="entry name" value="TrHb2_PhHbO-like_O"/>
    <property type="match status" value="1"/>
</dbReference>
<organism evidence="6 7">
    <name type="scientific">Bdellovibrio reynosensis</name>
    <dbReference type="NCBI Taxonomy" id="2835041"/>
    <lineage>
        <taxon>Bacteria</taxon>
        <taxon>Pseudomonadati</taxon>
        <taxon>Bdellovibrionota</taxon>
        <taxon>Bdellovibrionia</taxon>
        <taxon>Bdellovibrionales</taxon>
        <taxon>Pseudobdellovibrionaceae</taxon>
        <taxon>Bdellovibrio</taxon>
    </lineage>
</organism>
<evidence type="ECO:0000256" key="2">
    <source>
        <dbReference type="ARBA" id="ARBA00022617"/>
    </source>
</evidence>
<keyword evidence="2" id="KW-0349">Heme</keyword>
<keyword evidence="1" id="KW-0813">Transport</keyword>
<dbReference type="SUPFAM" id="SSF46458">
    <property type="entry name" value="Globin-like"/>
    <property type="match status" value="1"/>
</dbReference>
<protein>
    <submittedName>
        <fullName evidence="6">Group II truncated hemoglobin</fullName>
    </submittedName>
</protein>
<comment type="similarity">
    <text evidence="5">Belongs to the truncated hemoglobin family. Group II subfamily.</text>
</comment>
<evidence type="ECO:0000313" key="6">
    <source>
        <dbReference type="EMBL" id="UOF01553.1"/>
    </source>
</evidence>
<dbReference type="Gene3D" id="1.10.490.10">
    <property type="entry name" value="Globins"/>
    <property type="match status" value="1"/>
</dbReference>
<evidence type="ECO:0000256" key="1">
    <source>
        <dbReference type="ARBA" id="ARBA00022448"/>
    </source>
</evidence>
<name>A0ABY4C986_9BACT</name>
<reference evidence="6" key="1">
    <citation type="submission" date="2022-03" db="EMBL/GenBank/DDBJ databases">
        <title>Genome Identification and Characterization of new species Bdellovibrio reynosense LBG001 sp. nov. from a Mexico soil sample.</title>
        <authorList>
            <person name="Camilli A."/>
            <person name="Ajao Y."/>
            <person name="Guo X."/>
        </authorList>
    </citation>
    <scope>NUCLEOTIDE SEQUENCE</scope>
    <source>
        <strain evidence="6">LBG001</strain>
    </source>
</reference>
<dbReference type="Pfam" id="PF01152">
    <property type="entry name" value="Bac_globin"/>
    <property type="match status" value="1"/>
</dbReference>
<evidence type="ECO:0000256" key="3">
    <source>
        <dbReference type="ARBA" id="ARBA00022723"/>
    </source>
</evidence>
<dbReference type="InterPro" id="IPR009050">
    <property type="entry name" value="Globin-like_sf"/>
</dbReference>
<evidence type="ECO:0000256" key="4">
    <source>
        <dbReference type="ARBA" id="ARBA00023004"/>
    </source>
</evidence>
<dbReference type="EMBL" id="CP093442">
    <property type="protein sequence ID" value="UOF01553.1"/>
    <property type="molecule type" value="Genomic_DNA"/>
</dbReference>
<gene>
    <name evidence="6" type="ORF">MNR06_01120</name>
</gene>
<dbReference type="InterPro" id="IPR012292">
    <property type="entry name" value="Globin/Proto"/>
</dbReference>
<dbReference type="InterPro" id="IPR044203">
    <property type="entry name" value="GlbO/GLB3-like"/>
</dbReference>
<proteinExistence type="inferred from homology"/>
<evidence type="ECO:0000313" key="7">
    <source>
        <dbReference type="Proteomes" id="UP000830116"/>
    </source>
</evidence>
<dbReference type="PANTHER" id="PTHR47366">
    <property type="entry name" value="TWO-ON-TWO HEMOGLOBIN-3"/>
    <property type="match status" value="1"/>
</dbReference>
<keyword evidence="7" id="KW-1185">Reference proteome</keyword>
<dbReference type="Proteomes" id="UP000830116">
    <property type="component" value="Chromosome"/>
</dbReference>
<keyword evidence="3" id="KW-0479">Metal-binding</keyword>
<keyword evidence="4" id="KW-0408">Iron</keyword>
<dbReference type="PANTHER" id="PTHR47366:SF1">
    <property type="entry name" value="TWO-ON-TWO HEMOGLOBIN-3"/>
    <property type="match status" value="1"/>
</dbReference>